<dbReference type="OrthoDB" id="5573484at2"/>
<protein>
    <recommendedName>
        <fullName evidence="1">DUF7033 domain-containing protein</fullName>
    </recommendedName>
</protein>
<comment type="caution">
    <text evidence="2">The sequence shown here is derived from an EMBL/GenBank/DDBJ whole genome shotgun (WGS) entry which is preliminary data.</text>
</comment>
<accession>A0A317F5Z9</accession>
<dbReference type="RefSeq" id="WP_109929120.1">
    <property type="nucleotide sequence ID" value="NZ_QGNY01000002.1"/>
</dbReference>
<dbReference type="AlphaFoldDB" id="A0A317F5Z9"/>
<name>A0A317F5Z9_9SPHI</name>
<sequence>MHLIVFSTLLTPRIKYIFNFIFKDILKAEVEFTGNSQYFLQSDNIKISYGELPLADELFFKSTSLLLSNKVEEFNLKTTLFGEYQVPFPVKDSLLPFDVFAASFFIVSRYEEYLHQKTSTEDFKASKSHQYKWRILDKPIIDEWALILKNLILKKYPGFRFYDKKFIQQPTINFTITPNVPDGFLSKTKFFISSVFKKENVYLTSKFDKITGLGVDNEAVLADLEKSLDKKNNPLFFIGFPNVPDEYIRRNGISNLLAEKSVGLLKPCDNETQNVSGIKEAVSKLKKIHPEQINLNSQQLEVLRFPICYLNLLNSGINSDYSMGYADTAGFRAGTCTPFNWYDLQLEKVTSLSVKSYCISDSVLQFKHLEEAKKIVNDYIDAVKVVDGAFFSSWQLRSLSNNYKYKKLKTVFNDMLKSAG</sequence>
<keyword evidence="3" id="KW-1185">Reference proteome</keyword>
<proteinExistence type="predicted"/>
<dbReference type="Proteomes" id="UP000245391">
    <property type="component" value="Unassembled WGS sequence"/>
</dbReference>
<dbReference type="InterPro" id="IPR054297">
    <property type="entry name" value="DUF7033"/>
</dbReference>
<reference evidence="3" key="1">
    <citation type="submission" date="2018-05" db="EMBL/GenBank/DDBJ databases">
        <title>Pedobacter paludis sp. nov., isolated from wetland soil.</title>
        <authorList>
            <person name="Zhang Y."/>
        </authorList>
    </citation>
    <scope>NUCLEOTIDE SEQUENCE [LARGE SCALE GENOMIC DNA]</scope>
    <source>
        <strain evidence="3">R-8</strain>
    </source>
</reference>
<feature type="domain" description="DUF7033" evidence="1">
    <location>
        <begin position="95"/>
        <end position="173"/>
    </location>
</feature>
<evidence type="ECO:0000259" key="1">
    <source>
        <dbReference type="Pfam" id="PF23019"/>
    </source>
</evidence>
<dbReference type="Pfam" id="PF23019">
    <property type="entry name" value="DUF7033"/>
    <property type="match status" value="1"/>
</dbReference>
<evidence type="ECO:0000313" key="3">
    <source>
        <dbReference type="Proteomes" id="UP000245391"/>
    </source>
</evidence>
<dbReference type="EMBL" id="QGNY01000002">
    <property type="protein sequence ID" value="PWS32958.1"/>
    <property type="molecule type" value="Genomic_DNA"/>
</dbReference>
<evidence type="ECO:0000313" key="2">
    <source>
        <dbReference type="EMBL" id="PWS32958.1"/>
    </source>
</evidence>
<gene>
    <name evidence="2" type="ORF">DF947_07785</name>
</gene>
<organism evidence="2 3">
    <name type="scientific">Pedobacter paludis</name>
    <dbReference type="NCBI Taxonomy" id="2203212"/>
    <lineage>
        <taxon>Bacteria</taxon>
        <taxon>Pseudomonadati</taxon>
        <taxon>Bacteroidota</taxon>
        <taxon>Sphingobacteriia</taxon>
        <taxon>Sphingobacteriales</taxon>
        <taxon>Sphingobacteriaceae</taxon>
        <taxon>Pedobacter</taxon>
    </lineage>
</organism>